<evidence type="ECO:0000313" key="1">
    <source>
        <dbReference type="EMBL" id="GAA0150106.1"/>
    </source>
</evidence>
<dbReference type="Proteomes" id="UP001454036">
    <property type="component" value="Unassembled WGS sequence"/>
</dbReference>
<dbReference type="EMBL" id="BAABME010001529">
    <property type="protein sequence ID" value="GAA0150106.1"/>
    <property type="molecule type" value="Genomic_DNA"/>
</dbReference>
<name>A0AAV3PFQ7_LITER</name>
<dbReference type="PANTHER" id="PTHR11439">
    <property type="entry name" value="GAG-POL-RELATED RETROTRANSPOSON"/>
    <property type="match status" value="1"/>
</dbReference>
<gene>
    <name evidence="1" type="ORF">LIER_09117</name>
</gene>
<comment type="caution">
    <text evidence="1">The sequence shown here is derived from an EMBL/GenBank/DDBJ whole genome shotgun (WGS) entry which is preliminary data.</text>
</comment>
<evidence type="ECO:0000313" key="2">
    <source>
        <dbReference type="Proteomes" id="UP001454036"/>
    </source>
</evidence>
<keyword evidence="2" id="KW-1185">Reference proteome</keyword>
<dbReference type="PANTHER" id="PTHR11439:SF498">
    <property type="entry name" value="DNAK FAMILY PROTEIN"/>
    <property type="match status" value="1"/>
</dbReference>
<sequence length="437" mass="48548">MVTAWLLHSVEREIAESVIYCDTAENVWNQLCYRLHGAQKRMATNIGDKSLSDDQFDKLVALLNQSSISGATEGTSYAMMVAMPQEGPSLKASLVLGKRSKGLYILDAQSIHPAQASCVHSLMWYCRLAVSHDNVFNYVPASSMSSTQPVQNGNSASSSSLLVSSLSPYAEVFVPNRSTRISCPPVYFQDYVCYGMSSPFASNHFSSPFCISSSFVASVLIYSEPTTYKQAITDPRWVVAMTKELDALSTNFTYEYTSLPPGKKLISSKWVYKIKLKSDGTIERLVSLKWKLDVNNAFLYGDLMEEIYMKPPKGVQAPQGHLIPNDTPGLKDPEHYRSLVSKLNFLTNTRFDLSYVVQTLSQFMQSPCESYMAALNHLLLYVHHTTSQGLLLKGSDQLILKAYLDLDWAACPTTKRNSAKAEYSAMANAAAEVTWLV</sequence>
<protein>
    <recommendedName>
        <fullName evidence="3">Reverse transcriptase Ty1/copia-type domain-containing protein</fullName>
    </recommendedName>
</protein>
<dbReference type="AlphaFoldDB" id="A0AAV3PFQ7"/>
<accession>A0AAV3PFQ7</accession>
<reference evidence="1 2" key="1">
    <citation type="submission" date="2024-01" db="EMBL/GenBank/DDBJ databases">
        <title>The complete chloroplast genome sequence of Lithospermum erythrorhizon: insights into the phylogenetic relationship among Boraginaceae species and the maternal lineages of purple gromwells.</title>
        <authorList>
            <person name="Okada T."/>
            <person name="Watanabe K."/>
        </authorList>
    </citation>
    <scope>NUCLEOTIDE SEQUENCE [LARGE SCALE GENOMIC DNA]</scope>
</reference>
<evidence type="ECO:0008006" key="3">
    <source>
        <dbReference type="Google" id="ProtNLM"/>
    </source>
</evidence>
<proteinExistence type="predicted"/>
<organism evidence="1 2">
    <name type="scientific">Lithospermum erythrorhizon</name>
    <name type="common">Purple gromwell</name>
    <name type="synonym">Lithospermum officinale var. erythrorhizon</name>
    <dbReference type="NCBI Taxonomy" id="34254"/>
    <lineage>
        <taxon>Eukaryota</taxon>
        <taxon>Viridiplantae</taxon>
        <taxon>Streptophyta</taxon>
        <taxon>Embryophyta</taxon>
        <taxon>Tracheophyta</taxon>
        <taxon>Spermatophyta</taxon>
        <taxon>Magnoliopsida</taxon>
        <taxon>eudicotyledons</taxon>
        <taxon>Gunneridae</taxon>
        <taxon>Pentapetalae</taxon>
        <taxon>asterids</taxon>
        <taxon>lamiids</taxon>
        <taxon>Boraginales</taxon>
        <taxon>Boraginaceae</taxon>
        <taxon>Boraginoideae</taxon>
        <taxon>Lithospermeae</taxon>
        <taxon>Lithospermum</taxon>
    </lineage>
</organism>